<reference evidence="2 3" key="1">
    <citation type="submission" date="2021-06" db="EMBL/GenBank/DDBJ databases">
        <title>Genome sequence of Babesia caballi.</title>
        <authorList>
            <person name="Yamagishi J."/>
            <person name="Kidaka T."/>
            <person name="Ochi A."/>
        </authorList>
    </citation>
    <scope>NUCLEOTIDE SEQUENCE [LARGE SCALE GENOMIC DNA]</scope>
    <source>
        <strain evidence="2">USDA-D6B2</strain>
    </source>
</reference>
<feature type="region of interest" description="Disordered" evidence="1">
    <location>
        <begin position="1"/>
        <end position="46"/>
    </location>
</feature>
<dbReference type="AlphaFoldDB" id="A0AAV4LWA6"/>
<proteinExistence type="predicted"/>
<name>A0AAV4LWA6_BABCB</name>
<sequence>MLVPRRTMASSALSPPLALPEVPLSEAPESPRDHKVTKQRRYQPNVTQVLEEVGLVREQPGKHEGKDASPEVGGLGAAIPQVQQVVLGADAAKHHVGHHAHGHEQADGRLVEHAGLAEEYVADDAAAVGGKGDAHDVPHHVVHGGGEQRAGPHGAHDLDILRHFVRPGGCRAGDTKVIHERHDHAAEPQSAHFRRPQRCRVLQAAREAENGKLDAAPDHCDKGEDVEVHRLFQGVRAQAQAQRCANYVPQRDGECQRVPSGFRYEVRLVDGAHCDDVGPPETDGGVHLQRKRPSHDLQQQHIHELREGQDAANDAAQRAHVVEQCHQAEVAVGEVVLDQRVVLDTLVEVVVVRDQRHCAQQHQAAERRKH</sequence>
<evidence type="ECO:0000256" key="1">
    <source>
        <dbReference type="SAM" id="MobiDB-lite"/>
    </source>
</evidence>
<accession>A0AAV4LWA6</accession>
<comment type="caution">
    <text evidence="2">The sequence shown here is derived from an EMBL/GenBank/DDBJ whole genome shotgun (WGS) entry which is preliminary data.</text>
</comment>
<protein>
    <submittedName>
        <fullName evidence="2">Endopeptidase, NLPC/P60 domain containing protein</fullName>
    </submittedName>
</protein>
<evidence type="ECO:0000313" key="3">
    <source>
        <dbReference type="Proteomes" id="UP001497744"/>
    </source>
</evidence>
<dbReference type="RefSeq" id="XP_067716138.1">
    <property type="nucleotide sequence ID" value="XM_067860037.1"/>
</dbReference>
<dbReference type="GeneID" id="94195550"/>
<organism evidence="2 3">
    <name type="scientific">Babesia caballi</name>
    <dbReference type="NCBI Taxonomy" id="5871"/>
    <lineage>
        <taxon>Eukaryota</taxon>
        <taxon>Sar</taxon>
        <taxon>Alveolata</taxon>
        <taxon>Apicomplexa</taxon>
        <taxon>Aconoidasida</taxon>
        <taxon>Piroplasmida</taxon>
        <taxon>Babesiidae</taxon>
        <taxon>Babesia</taxon>
    </lineage>
</organism>
<evidence type="ECO:0000313" key="2">
    <source>
        <dbReference type="EMBL" id="GIX64069.1"/>
    </source>
</evidence>
<dbReference type="EMBL" id="BPLF01000003">
    <property type="protein sequence ID" value="GIX64069.1"/>
    <property type="molecule type" value="Genomic_DNA"/>
</dbReference>
<dbReference type="Proteomes" id="UP001497744">
    <property type="component" value="Unassembled WGS sequence"/>
</dbReference>
<gene>
    <name evidence="2" type="ORF">BcabD6B2_35040</name>
</gene>
<feature type="compositionally biased region" description="Low complexity" evidence="1">
    <location>
        <begin position="9"/>
        <end position="28"/>
    </location>
</feature>
<keyword evidence="3" id="KW-1185">Reference proteome</keyword>